<dbReference type="Proteomes" id="UP000699462">
    <property type="component" value="Unassembled WGS sequence"/>
</dbReference>
<organism evidence="1 2">
    <name type="scientific">Paragonimus westermani</name>
    <dbReference type="NCBI Taxonomy" id="34504"/>
    <lineage>
        <taxon>Eukaryota</taxon>
        <taxon>Metazoa</taxon>
        <taxon>Spiralia</taxon>
        <taxon>Lophotrochozoa</taxon>
        <taxon>Platyhelminthes</taxon>
        <taxon>Trematoda</taxon>
        <taxon>Digenea</taxon>
        <taxon>Plagiorchiida</taxon>
        <taxon>Troglotremata</taxon>
        <taxon>Troglotrematidae</taxon>
        <taxon>Paragonimus</taxon>
    </lineage>
</organism>
<dbReference type="OrthoDB" id="6246449at2759"/>
<evidence type="ECO:0000313" key="1">
    <source>
        <dbReference type="EMBL" id="KAF8568152.1"/>
    </source>
</evidence>
<dbReference type="AlphaFoldDB" id="A0A8T0DLK7"/>
<comment type="caution">
    <text evidence="1">The sequence shown here is derived from an EMBL/GenBank/DDBJ whole genome shotgun (WGS) entry which is preliminary data.</text>
</comment>
<reference evidence="1 2" key="1">
    <citation type="submission" date="2019-07" db="EMBL/GenBank/DDBJ databases">
        <title>Annotation for the trematode Paragonimus westermani.</title>
        <authorList>
            <person name="Choi Y.-J."/>
        </authorList>
    </citation>
    <scope>NUCLEOTIDE SEQUENCE [LARGE SCALE GENOMIC DNA]</scope>
    <source>
        <strain evidence="1">180907_Pwestermani</strain>
    </source>
</reference>
<dbReference type="EMBL" id="JTDF01003067">
    <property type="protein sequence ID" value="KAF8568152.1"/>
    <property type="molecule type" value="Genomic_DNA"/>
</dbReference>
<keyword evidence="2" id="KW-1185">Reference proteome</keyword>
<accession>A0A8T0DLK7</accession>
<sequence>MALIDLQWNLLRLSEHYDNQRLTTDNSFFLLENIEERTECLFFMWNVFTTSELEVPFVYVNETQISKELLYETLVSNRLLGTFFENNVLSHVDGRNVEFLATFLLHILAHLLNKHEPINADDAASLSDLILLSWWNRGFRLPSNYCKLAERLHAGFLQLMPLITPNFINQVVKYPEHGYLFAINLLGIYADLADHTRGQEDSLQGSPNSQEDLASRLLGIHASTALQMLSNIHRKSHHLCMQYSTTVECSTLASADSTPMLANILNIIVSSTRITEALRQRPDLPLPFESDRTTLENCFNNVRDLFLVRACRCLAAEQHNPIPDLLRSRLISVIQITAPKHLVSKLLNSTPTDPIPKSDSQTHFSQSEHDSFDLHRQLICWSIERKLNVEEYALWFVSFSDVRDVNSAHCILTRLLRHASLLAKDHVFSLSLVQRMERVRKAALPEQLYLKFLRRILSHLSTDSKCKLLQGLHSSANVSGATPLPKTSNLLDTRIRTLFNRLVVVDDKDAQNSKTEASNVTGIVTPNFNDEFVLDCELILLTRPVLFLSELILLPVTRRCPVSETAVRQLLAHFSYSLLIPIGNATESPTSSMNCSSPLDGSTAPTILELLLLKDLSTKQPPDGSPSLIQCFETWEEETDFARLDPLALDSFSVPPGNDKVESRLLVESTSIMSMPMVQTIAHLLKLASLQIPRLTARLLQRLQTFTHVSPPNIVAERLILLYLAAIEQLTSDASVDFSDTYLSKLVCQLIDLFDFMFLTENTPFSQTNSYEIDSFLAFLLSRLGSKLFPDIKEVCYRCRQIKEKLSRQPVNFRVIRFWTLLLPTLSKFHSDEGIVCLTLDDDFCEVISDLDRLIPVTQLRLQFGLVYNLTSGQKVAHASNNHGPISPRALIFLFNLASASTDSLNTIVHIVSEAKPDLLWDDHGVPSNSRLLLTMLMFLSNLPDARQLARWIRVVSLVDHLVRIGILTLAFQPISAKPQQSLNAFSLVDYNAIRGAFDVFVLFSDLLHLCSTRPYIDNQLKEHDCRFRLLFQTMIPLTQRLTQRVDTVVHSADMQPAFKRFVQYQSECLMEQLEKRVDIALTSCPASCQEKCGMAIHRLRLTIQVTHNKHAHEQIITEATK</sequence>
<protein>
    <submittedName>
        <fullName evidence="1">Uncharacterized protein</fullName>
    </submittedName>
</protein>
<gene>
    <name evidence="1" type="ORF">P879_05980</name>
</gene>
<name>A0A8T0DLK7_9TREM</name>
<evidence type="ECO:0000313" key="2">
    <source>
        <dbReference type="Proteomes" id="UP000699462"/>
    </source>
</evidence>
<proteinExistence type="predicted"/>